<keyword evidence="5 6" id="KW-0804">Transcription</keyword>
<keyword evidence="2 6" id="KW-0805">Transcription regulation</keyword>
<evidence type="ECO:0000256" key="4">
    <source>
        <dbReference type="ARBA" id="ARBA00023125"/>
    </source>
</evidence>
<dbReference type="Gene3D" id="1.10.1740.10">
    <property type="match status" value="1"/>
</dbReference>
<dbReference type="GO" id="GO:0006352">
    <property type="term" value="P:DNA-templated transcription initiation"/>
    <property type="evidence" value="ECO:0007669"/>
    <property type="project" value="InterPro"/>
</dbReference>
<feature type="domain" description="RNA polymerase sigma-70 region 2" evidence="7">
    <location>
        <begin position="77"/>
        <end position="138"/>
    </location>
</feature>
<protein>
    <recommendedName>
        <fullName evidence="6">RNA polymerase sigma factor</fullName>
    </recommendedName>
</protein>
<dbReference type="InterPro" id="IPR000838">
    <property type="entry name" value="RNA_pol_sigma70_ECF_CS"/>
</dbReference>
<dbReference type="SUPFAM" id="SSF88946">
    <property type="entry name" value="Sigma2 domain of RNA polymerase sigma factors"/>
    <property type="match status" value="1"/>
</dbReference>
<dbReference type="InterPro" id="IPR007627">
    <property type="entry name" value="RNA_pol_sigma70_r2"/>
</dbReference>
<dbReference type="InterPro" id="IPR013249">
    <property type="entry name" value="RNA_pol_sigma70_r4_t2"/>
</dbReference>
<evidence type="ECO:0000256" key="5">
    <source>
        <dbReference type="ARBA" id="ARBA00023163"/>
    </source>
</evidence>
<dbReference type="RefSeq" id="WP_099512255.1">
    <property type="nucleotide sequence ID" value="NZ_CP016616.1"/>
</dbReference>
<dbReference type="KEGG" id="moc:BB934_25690"/>
<dbReference type="NCBIfam" id="TIGR02937">
    <property type="entry name" value="sigma70-ECF"/>
    <property type="match status" value="1"/>
</dbReference>
<evidence type="ECO:0000256" key="6">
    <source>
        <dbReference type="RuleBase" id="RU000716"/>
    </source>
</evidence>
<dbReference type="PROSITE" id="PS01063">
    <property type="entry name" value="SIGMA70_ECF"/>
    <property type="match status" value="1"/>
</dbReference>
<sequence length="236" mass="26249">MTQSIANERSHSAEYPSLTDAIQTHLGRELRAHYGDPDAEKIPRSLARLLDRVAQVIRAHTEPVDQAFIDELMGSLKSLRAYAISLTKDVHRAEDLVQETVLKAIGRQETFEPGTNLQAWLFTILRNLFFSTRRTKQREVEDADGVFAATMITIPDHEDRLAVQDLHTALAKLPNEQREALLLIGAEGLSYEEAAEALATRIGTIKSRVNRARTRLAELMGIVREDGIAGSRGAQA</sequence>
<proteinExistence type="inferred from homology"/>
<evidence type="ECO:0000259" key="7">
    <source>
        <dbReference type="Pfam" id="PF04542"/>
    </source>
</evidence>
<evidence type="ECO:0000256" key="1">
    <source>
        <dbReference type="ARBA" id="ARBA00010641"/>
    </source>
</evidence>
<dbReference type="GO" id="GO:0016987">
    <property type="term" value="F:sigma factor activity"/>
    <property type="evidence" value="ECO:0007669"/>
    <property type="project" value="UniProtKB-KW"/>
</dbReference>
<keyword evidence="4 6" id="KW-0238">DNA-binding</keyword>
<dbReference type="Pfam" id="PF08281">
    <property type="entry name" value="Sigma70_r4_2"/>
    <property type="match status" value="1"/>
</dbReference>
<dbReference type="AlphaFoldDB" id="A0A1B2EMM1"/>
<dbReference type="PANTHER" id="PTHR43133:SF25">
    <property type="entry name" value="RNA POLYMERASE SIGMA FACTOR RFAY-RELATED"/>
    <property type="match status" value="1"/>
</dbReference>
<name>A0A1B2EMM1_9HYPH</name>
<evidence type="ECO:0000256" key="2">
    <source>
        <dbReference type="ARBA" id="ARBA00023015"/>
    </source>
</evidence>
<dbReference type="SUPFAM" id="SSF88659">
    <property type="entry name" value="Sigma3 and sigma4 domains of RNA polymerase sigma factors"/>
    <property type="match status" value="1"/>
</dbReference>
<feature type="domain" description="RNA polymerase sigma factor 70 region 4 type 2" evidence="8">
    <location>
        <begin position="165"/>
        <end position="216"/>
    </location>
</feature>
<evidence type="ECO:0000256" key="3">
    <source>
        <dbReference type="ARBA" id="ARBA00023082"/>
    </source>
</evidence>
<comment type="similarity">
    <text evidence="1 6">Belongs to the sigma-70 factor family. ECF subfamily.</text>
</comment>
<dbReference type="Gene3D" id="1.10.10.10">
    <property type="entry name" value="Winged helix-like DNA-binding domain superfamily/Winged helix DNA-binding domain"/>
    <property type="match status" value="1"/>
</dbReference>
<evidence type="ECO:0000313" key="9">
    <source>
        <dbReference type="EMBL" id="ANY81191.1"/>
    </source>
</evidence>
<dbReference type="OrthoDB" id="9797134at2"/>
<evidence type="ECO:0000259" key="8">
    <source>
        <dbReference type="Pfam" id="PF08281"/>
    </source>
</evidence>
<dbReference type="EMBL" id="CP016616">
    <property type="protein sequence ID" value="ANY81191.1"/>
    <property type="molecule type" value="Genomic_DNA"/>
</dbReference>
<gene>
    <name evidence="9" type="ORF">BB934_25690</name>
</gene>
<dbReference type="InterPro" id="IPR013324">
    <property type="entry name" value="RNA_pol_sigma_r3/r4-like"/>
</dbReference>
<dbReference type="InterPro" id="IPR014284">
    <property type="entry name" value="RNA_pol_sigma-70_dom"/>
</dbReference>
<dbReference type="InterPro" id="IPR039425">
    <property type="entry name" value="RNA_pol_sigma-70-like"/>
</dbReference>
<dbReference type="GO" id="GO:0003677">
    <property type="term" value="F:DNA binding"/>
    <property type="evidence" value="ECO:0007669"/>
    <property type="project" value="UniProtKB-KW"/>
</dbReference>
<organism evidence="9">
    <name type="scientific">Microvirga ossetica</name>
    <dbReference type="NCBI Taxonomy" id="1882682"/>
    <lineage>
        <taxon>Bacteria</taxon>
        <taxon>Pseudomonadati</taxon>
        <taxon>Pseudomonadota</taxon>
        <taxon>Alphaproteobacteria</taxon>
        <taxon>Hyphomicrobiales</taxon>
        <taxon>Methylobacteriaceae</taxon>
        <taxon>Microvirga</taxon>
    </lineage>
</organism>
<reference evidence="9" key="1">
    <citation type="submission" date="2016-07" db="EMBL/GenBank/DDBJ databases">
        <title>Microvirga ossetica sp. nov. a new species of rhizobia isolated from root nodules of the legume species Vicia alpestris Steven originated from North Ossetia region in the Caucasus.</title>
        <authorList>
            <person name="Safronova V.I."/>
            <person name="Kuznetsova I.G."/>
            <person name="Sazanova A.L."/>
            <person name="Belimov A."/>
            <person name="Andronov E."/>
            <person name="Osledkin Y.S."/>
            <person name="Onishchuk O.P."/>
            <person name="Kurchak O.N."/>
            <person name="Shaposhnikov A.I."/>
            <person name="Willems A."/>
            <person name="Tikhonovich I.A."/>
        </authorList>
    </citation>
    <scope>NUCLEOTIDE SEQUENCE [LARGE SCALE GENOMIC DNA]</scope>
    <source>
        <strain evidence="9">V5/3M</strain>
    </source>
</reference>
<dbReference type="InterPro" id="IPR013325">
    <property type="entry name" value="RNA_pol_sigma_r2"/>
</dbReference>
<dbReference type="PANTHER" id="PTHR43133">
    <property type="entry name" value="RNA POLYMERASE ECF-TYPE SIGMA FACTO"/>
    <property type="match status" value="1"/>
</dbReference>
<dbReference type="InterPro" id="IPR036388">
    <property type="entry name" value="WH-like_DNA-bd_sf"/>
</dbReference>
<accession>A0A1B2EMM1</accession>
<keyword evidence="3 6" id="KW-0731">Sigma factor</keyword>
<dbReference type="CDD" id="cd06171">
    <property type="entry name" value="Sigma70_r4"/>
    <property type="match status" value="1"/>
</dbReference>
<dbReference type="Pfam" id="PF04542">
    <property type="entry name" value="Sigma70_r2"/>
    <property type="match status" value="1"/>
</dbReference>